<keyword evidence="3" id="KW-1185">Reference proteome</keyword>
<evidence type="ECO:0000259" key="1">
    <source>
        <dbReference type="Pfam" id="PF13649"/>
    </source>
</evidence>
<dbReference type="GO" id="GO:0008168">
    <property type="term" value="F:methyltransferase activity"/>
    <property type="evidence" value="ECO:0007669"/>
    <property type="project" value="UniProtKB-KW"/>
</dbReference>
<keyword evidence="2" id="KW-0808">Transferase</keyword>
<dbReference type="Proteomes" id="UP000825051">
    <property type="component" value="Chromosome"/>
</dbReference>
<keyword evidence="2" id="KW-0489">Methyltransferase</keyword>
<dbReference type="SUPFAM" id="SSF53335">
    <property type="entry name" value="S-adenosyl-L-methionine-dependent methyltransferases"/>
    <property type="match status" value="1"/>
</dbReference>
<sequence>MTAANFDRLARIYAALERLAFGGALERARFRFLDELRDRKNILVLGEGDGRCLARLVHLAPHARIQCVDASAAMLATAAQRLRGNVHPAAVQFTQADARQLALPTDEFDAIVTLFFLDCFTAAEAGGLLAKLSLAARRDCLWLYADFALPAEGWRRWRARLWLDVLYFFFRRVTRISARALPEIPAMMIDRGWHHIAHDEWQAGLLRSDVWSRV</sequence>
<dbReference type="InterPro" id="IPR029063">
    <property type="entry name" value="SAM-dependent_MTases_sf"/>
</dbReference>
<dbReference type="Pfam" id="PF13649">
    <property type="entry name" value="Methyltransf_25"/>
    <property type="match status" value="1"/>
</dbReference>
<dbReference type="Gene3D" id="3.40.50.150">
    <property type="entry name" value="Vaccinia Virus protein VP39"/>
    <property type="match status" value="1"/>
</dbReference>
<dbReference type="InterPro" id="IPR041698">
    <property type="entry name" value="Methyltransf_25"/>
</dbReference>
<proteinExistence type="predicted"/>
<gene>
    <name evidence="2" type="ORF">K0B96_04210</name>
</gene>
<protein>
    <submittedName>
        <fullName evidence="2">Class I SAM-dependent methyltransferase</fullName>
    </submittedName>
</protein>
<dbReference type="KEGG" id="ole:K0B96_04210"/>
<dbReference type="RefSeq" id="WP_220164201.1">
    <property type="nucleotide sequence ID" value="NZ_CP080507.1"/>
</dbReference>
<feature type="domain" description="Methyltransferase" evidence="1">
    <location>
        <begin position="42"/>
        <end position="132"/>
    </location>
</feature>
<reference evidence="2" key="1">
    <citation type="submission" date="2021-08" db="EMBL/GenBank/DDBJ databases">
        <title>Genome of a novel bacterium of the phylum Verrucomicrobia, Oleiharenicola sp. KSB-15.</title>
        <authorList>
            <person name="Chung J.-H."/>
            <person name="Ahn J.-H."/>
            <person name="Yoon Y."/>
            <person name="Kim D.-Y."/>
            <person name="An S.-H."/>
            <person name="Park I."/>
            <person name="Yeon J."/>
        </authorList>
    </citation>
    <scope>NUCLEOTIDE SEQUENCE</scope>
    <source>
        <strain evidence="2">KSB-15</strain>
    </source>
</reference>
<evidence type="ECO:0000313" key="3">
    <source>
        <dbReference type="Proteomes" id="UP000825051"/>
    </source>
</evidence>
<evidence type="ECO:0000313" key="2">
    <source>
        <dbReference type="EMBL" id="QYM79831.1"/>
    </source>
</evidence>
<dbReference type="AlphaFoldDB" id="A0A8F9TVE6"/>
<accession>A0A8F9TVE6</accession>
<dbReference type="EMBL" id="CP080507">
    <property type="protein sequence ID" value="QYM79831.1"/>
    <property type="molecule type" value="Genomic_DNA"/>
</dbReference>
<name>A0A8F9TVE6_9BACT</name>
<organism evidence="2 3">
    <name type="scientific">Horticoccus luteus</name>
    <dbReference type="NCBI Taxonomy" id="2862869"/>
    <lineage>
        <taxon>Bacteria</taxon>
        <taxon>Pseudomonadati</taxon>
        <taxon>Verrucomicrobiota</taxon>
        <taxon>Opitutia</taxon>
        <taxon>Opitutales</taxon>
        <taxon>Opitutaceae</taxon>
        <taxon>Horticoccus</taxon>
    </lineage>
</organism>
<dbReference type="GO" id="GO:0032259">
    <property type="term" value="P:methylation"/>
    <property type="evidence" value="ECO:0007669"/>
    <property type="project" value="UniProtKB-KW"/>
</dbReference>